<dbReference type="GO" id="GO:0016787">
    <property type="term" value="F:hydrolase activity"/>
    <property type="evidence" value="ECO:0007669"/>
    <property type="project" value="UniProtKB-KW"/>
</dbReference>
<dbReference type="RefSeq" id="WP_254167708.1">
    <property type="nucleotide sequence ID" value="NZ_JAHESF010000027.1"/>
</dbReference>
<protein>
    <submittedName>
        <fullName evidence="5">Restriction endonuclease subunit S</fullName>
        <ecNumber evidence="5">3.1.21.-</ecNumber>
    </submittedName>
</protein>
<dbReference type="GO" id="GO:0009307">
    <property type="term" value="P:DNA restriction-modification system"/>
    <property type="evidence" value="ECO:0007669"/>
    <property type="project" value="UniProtKB-KW"/>
</dbReference>
<dbReference type="GO" id="GO:0003677">
    <property type="term" value="F:DNA binding"/>
    <property type="evidence" value="ECO:0007669"/>
    <property type="project" value="UniProtKB-KW"/>
</dbReference>
<organism evidence="5 6">
    <name type="scientific">Chryseosolibacter histidini</name>
    <dbReference type="NCBI Taxonomy" id="2782349"/>
    <lineage>
        <taxon>Bacteria</taxon>
        <taxon>Pseudomonadati</taxon>
        <taxon>Bacteroidota</taxon>
        <taxon>Cytophagia</taxon>
        <taxon>Cytophagales</taxon>
        <taxon>Chryseotaleaceae</taxon>
        <taxon>Chryseosolibacter</taxon>
    </lineage>
</organism>
<comment type="similarity">
    <text evidence="1">Belongs to the type-I restriction system S methylase family.</text>
</comment>
<evidence type="ECO:0000256" key="1">
    <source>
        <dbReference type="ARBA" id="ARBA00010923"/>
    </source>
</evidence>
<dbReference type="PANTHER" id="PTHR30408:SF12">
    <property type="entry name" value="TYPE I RESTRICTION ENZYME MJAVIII SPECIFICITY SUBUNIT"/>
    <property type="match status" value="1"/>
</dbReference>
<dbReference type="Proteomes" id="UP001319200">
    <property type="component" value="Unassembled WGS sequence"/>
</dbReference>
<dbReference type="InterPro" id="IPR044946">
    <property type="entry name" value="Restrct_endonuc_typeI_TRD_sf"/>
</dbReference>
<dbReference type="InterPro" id="IPR000055">
    <property type="entry name" value="Restrct_endonuc_typeI_TRD"/>
</dbReference>
<evidence type="ECO:0000313" key="6">
    <source>
        <dbReference type="Proteomes" id="UP001319200"/>
    </source>
</evidence>
<name>A0AAP2DSF5_9BACT</name>
<dbReference type="Pfam" id="PF01420">
    <property type="entry name" value="Methylase_S"/>
    <property type="match status" value="1"/>
</dbReference>
<dbReference type="InterPro" id="IPR052021">
    <property type="entry name" value="Type-I_RS_S_subunit"/>
</dbReference>
<dbReference type="Gene3D" id="1.10.287.1120">
    <property type="entry name" value="Bipartite methylase S protein"/>
    <property type="match status" value="1"/>
</dbReference>
<dbReference type="EMBL" id="JAHESF010000027">
    <property type="protein sequence ID" value="MBT1699629.1"/>
    <property type="molecule type" value="Genomic_DNA"/>
</dbReference>
<dbReference type="CDD" id="cd17516">
    <property type="entry name" value="RMtype1_S_HinAWORF1578P-TRD2-CR2_like"/>
    <property type="match status" value="1"/>
</dbReference>
<dbReference type="EC" id="3.1.21.-" evidence="5"/>
<comment type="caution">
    <text evidence="5">The sequence shown here is derived from an EMBL/GenBank/DDBJ whole genome shotgun (WGS) entry which is preliminary data.</text>
</comment>
<evidence type="ECO:0000313" key="5">
    <source>
        <dbReference type="EMBL" id="MBT1699629.1"/>
    </source>
</evidence>
<evidence type="ECO:0000256" key="2">
    <source>
        <dbReference type="ARBA" id="ARBA00022747"/>
    </source>
</evidence>
<dbReference type="PANTHER" id="PTHR30408">
    <property type="entry name" value="TYPE-1 RESTRICTION ENZYME ECOKI SPECIFICITY PROTEIN"/>
    <property type="match status" value="1"/>
</dbReference>
<sequence>MKWNEISIGDLGEVITGNTPLTTDREFYGGVYPFIKPTDMEIGMRHVTKWEENYSEKAFKKYKKAYIPPGSTGVVTIGTVGEKIFQADQFCFTNQSVNVVIPDRTKYDPDFVYYLLKHNLPKVSSANPGTASGRHHVSKSNFCSIKLLVPAHKEVQEKIGAILSTYDDLIENNIKRVKLLKELAERTYDEWFNKFRVNGKRLKLAGGTDLPRGWSKISLGEAAEFVSRGISPKYVDEAGITVINQKCIRDGAISLSQSRFTSIHTKFAKEKYLQLYDVVVNSTGAGTLGRVALVTSLNKDVTVDTHVSIVRADKMIISPILLGYAIKSQEALITSLGKGSTNQLELSRNDLKDLVEIIVPDSNTQKEFDLIVEPVLQLISNLSNQNIYLREVRDILLPRLMNGTIDVSEITGQPELTAENQAWNLT</sequence>
<dbReference type="AlphaFoldDB" id="A0AAP2DSF5"/>
<keyword evidence="6" id="KW-1185">Reference proteome</keyword>
<gene>
    <name evidence="5" type="ORF">KK083_22210</name>
</gene>
<dbReference type="GO" id="GO:0004519">
    <property type="term" value="F:endonuclease activity"/>
    <property type="evidence" value="ECO:0007669"/>
    <property type="project" value="UniProtKB-KW"/>
</dbReference>
<keyword evidence="2" id="KW-0680">Restriction system</keyword>
<dbReference type="SUPFAM" id="SSF116734">
    <property type="entry name" value="DNA methylase specificity domain"/>
    <property type="match status" value="2"/>
</dbReference>
<keyword evidence="3" id="KW-0238">DNA-binding</keyword>
<accession>A0AAP2DSF5</accession>
<dbReference type="Gene3D" id="3.90.220.20">
    <property type="entry name" value="DNA methylase specificity domains"/>
    <property type="match status" value="2"/>
</dbReference>
<evidence type="ECO:0000256" key="3">
    <source>
        <dbReference type="ARBA" id="ARBA00023125"/>
    </source>
</evidence>
<reference evidence="5 6" key="1">
    <citation type="submission" date="2021-05" db="EMBL/GenBank/DDBJ databases">
        <title>A Polyphasic approach of four new species of the genus Ohtaekwangia: Ohtaekwangia histidinii sp. nov., Ohtaekwangia cretensis sp. nov., Ohtaekwangia indiensis sp. nov., Ohtaekwangia reichenbachii sp. nov. from diverse environment.</title>
        <authorList>
            <person name="Octaviana S."/>
        </authorList>
    </citation>
    <scope>NUCLEOTIDE SEQUENCE [LARGE SCALE GENOMIC DNA]</scope>
    <source>
        <strain evidence="5 6">PWU4</strain>
    </source>
</reference>
<keyword evidence="5" id="KW-0540">Nuclease</keyword>
<evidence type="ECO:0000259" key="4">
    <source>
        <dbReference type="Pfam" id="PF01420"/>
    </source>
</evidence>
<proteinExistence type="inferred from homology"/>
<keyword evidence="5" id="KW-0378">Hydrolase</keyword>
<feature type="domain" description="Type I restriction modification DNA specificity" evidence="4">
    <location>
        <begin position="2"/>
        <end position="175"/>
    </location>
</feature>
<keyword evidence="5" id="KW-0255">Endonuclease</keyword>